<dbReference type="Gene3D" id="3.30.200.20">
    <property type="entry name" value="Phosphorylase Kinase, domain 1"/>
    <property type="match status" value="1"/>
</dbReference>
<protein>
    <submittedName>
        <fullName evidence="2">Phosphotransferase family enzyme</fullName>
    </submittedName>
</protein>
<dbReference type="OrthoDB" id="334783at2"/>
<dbReference type="EMBL" id="QPJW01000010">
    <property type="protein sequence ID" value="RCX17082.1"/>
    <property type="molecule type" value="Genomic_DNA"/>
</dbReference>
<sequence>MEVFDRPGYPALPKQVLSWIEEQAGTQSRVVQVTPLQGGISSAVVALEVYHGENNEQIHWVIRQFTDTNWLQIEPDLALHETAALQAARPTGLPSPEWIAADPDGKRCGLPTVLMSRLPGRVVLPPQAPSLPWLQGLAGIAAKLHASKAEPISWNYFTYNKIERLQIPEWTTKPAAWAKIIECLQGPLPGYAPRLIHRDFHPANVLWQDEHVSGVVDWVNACQGPAGIDTGHCRLNLVQLYGTETADIFLKAYLDSKGSVAEAANPYWDMLCLIEVLPGPPGVYKGWEDLGFRGLNAGLIQSRLDDYAESLAKKARRRDN</sequence>
<comment type="caution">
    <text evidence="2">The sequence shown here is derived from an EMBL/GenBank/DDBJ whole genome shotgun (WGS) entry which is preliminary data.</text>
</comment>
<organism evidence="2 3">
    <name type="scientific">Fontibacillus phaseoli</name>
    <dbReference type="NCBI Taxonomy" id="1416533"/>
    <lineage>
        <taxon>Bacteria</taxon>
        <taxon>Bacillati</taxon>
        <taxon>Bacillota</taxon>
        <taxon>Bacilli</taxon>
        <taxon>Bacillales</taxon>
        <taxon>Paenibacillaceae</taxon>
        <taxon>Fontibacillus</taxon>
    </lineage>
</organism>
<gene>
    <name evidence="2" type="ORF">DFP94_110144</name>
</gene>
<dbReference type="InterPro" id="IPR051678">
    <property type="entry name" value="AGP_Transferase"/>
</dbReference>
<accession>A0A369B6D0</accession>
<dbReference type="InterPro" id="IPR011009">
    <property type="entry name" value="Kinase-like_dom_sf"/>
</dbReference>
<name>A0A369B6D0_9BACL</name>
<feature type="domain" description="Aminoglycoside phosphotransferase" evidence="1">
    <location>
        <begin position="33"/>
        <end position="258"/>
    </location>
</feature>
<dbReference type="AlphaFoldDB" id="A0A369B6D0"/>
<keyword evidence="2" id="KW-0808">Transferase</keyword>
<evidence type="ECO:0000313" key="2">
    <source>
        <dbReference type="EMBL" id="RCX17082.1"/>
    </source>
</evidence>
<evidence type="ECO:0000313" key="3">
    <source>
        <dbReference type="Proteomes" id="UP000253090"/>
    </source>
</evidence>
<dbReference type="InterPro" id="IPR002575">
    <property type="entry name" value="Aminoglycoside_PTrfase"/>
</dbReference>
<dbReference type="SUPFAM" id="SSF56112">
    <property type="entry name" value="Protein kinase-like (PK-like)"/>
    <property type="match status" value="1"/>
</dbReference>
<dbReference type="Proteomes" id="UP000253090">
    <property type="component" value="Unassembled WGS sequence"/>
</dbReference>
<evidence type="ECO:0000259" key="1">
    <source>
        <dbReference type="Pfam" id="PF01636"/>
    </source>
</evidence>
<reference evidence="2 3" key="1">
    <citation type="submission" date="2018-07" db="EMBL/GenBank/DDBJ databases">
        <title>Genomic Encyclopedia of Type Strains, Phase III (KMG-III): the genomes of soil and plant-associated and newly described type strains.</title>
        <authorList>
            <person name="Whitman W."/>
        </authorList>
    </citation>
    <scope>NUCLEOTIDE SEQUENCE [LARGE SCALE GENOMIC DNA]</scope>
    <source>
        <strain evidence="2 3">CECT 8333</strain>
    </source>
</reference>
<dbReference type="Pfam" id="PF01636">
    <property type="entry name" value="APH"/>
    <property type="match status" value="1"/>
</dbReference>
<dbReference type="GO" id="GO:0016740">
    <property type="term" value="F:transferase activity"/>
    <property type="evidence" value="ECO:0007669"/>
    <property type="project" value="UniProtKB-KW"/>
</dbReference>
<dbReference type="Gene3D" id="3.90.1200.10">
    <property type="match status" value="1"/>
</dbReference>
<proteinExistence type="predicted"/>
<keyword evidence="3" id="KW-1185">Reference proteome</keyword>
<dbReference type="PANTHER" id="PTHR21310">
    <property type="entry name" value="AMINOGLYCOSIDE PHOSPHOTRANSFERASE-RELATED-RELATED"/>
    <property type="match status" value="1"/>
</dbReference>
<dbReference type="PANTHER" id="PTHR21310:SF40">
    <property type="entry name" value="AMINOGLYCOSIDE PHOSPHOTRANSFERASE DOMAIN-CONTAINING PROTEIN-RELATED"/>
    <property type="match status" value="1"/>
</dbReference>
<dbReference type="RefSeq" id="WP_114498214.1">
    <property type="nucleotide sequence ID" value="NZ_QPJW01000010.1"/>
</dbReference>